<dbReference type="InterPro" id="IPR039448">
    <property type="entry name" value="Beta_helix"/>
</dbReference>
<gene>
    <name evidence="2" type="ORF">DI536_15675</name>
</gene>
<dbReference type="SMART" id="SM00710">
    <property type="entry name" value="PbH1"/>
    <property type="match status" value="6"/>
</dbReference>
<dbReference type="AlphaFoldDB" id="A0A2W5VPI5"/>
<dbReference type="InterPro" id="IPR006626">
    <property type="entry name" value="PbH1"/>
</dbReference>
<organism evidence="2 3">
    <name type="scientific">Archangium gephyra</name>
    <dbReference type="NCBI Taxonomy" id="48"/>
    <lineage>
        <taxon>Bacteria</taxon>
        <taxon>Pseudomonadati</taxon>
        <taxon>Myxococcota</taxon>
        <taxon>Myxococcia</taxon>
        <taxon>Myxococcales</taxon>
        <taxon>Cystobacterineae</taxon>
        <taxon>Archangiaceae</taxon>
        <taxon>Archangium</taxon>
    </lineage>
</organism>
<protein>
    <recommendedName>
        <fullName evidence="1">Right handed beta helix domain-containing protein</fullName>
    </recommendedName>
</protein>
<dbReference type="Proteomes" id="UP000249061">
    <property type="component" value="Unassembled WGS sequence"/>
</dbReference>
<dbReference type="Pfam" id="PF13229">
    <property type="entry name" value="Beta_helix"/>
    <property type="match status" value="1"/>
</dbReference>
<name>A0A2W5VPI5_9BACT</name>
<accession>A0A2W5VPI5</accession>
<reference evidence="2 3" key="1">
    <citation type="submission" date="2017-08" db="EMBL/GenBank/DDBJ databases">
        <title>Infants hospitalized years apart are colonized by the same room-sourced microbial strains.</title>
        <authorList>
            <person name="Brooks B."/>
            <person name="Olm M.R."/>
            <person name="Firek B.A."/>
            <person name="Baker R."/>
            <person name="Thomas B.C."/>
            <person name="Morowitz M.J."/>
            <person name="Banfield J.F."/>
        </authorList>
    </citation>
    <scope>NUCLEOTIDE SEQUENCE [LARGE SCALE GENOMIC DNA]</scope>
    <source>
        <strain evidence="2">S2_003_000_R2_14</strain>
    </source>
</reference>
<dbReference type="SUPFAM" id="SSF51126">
    <property type="entry name" value="Pectin lyase-like"/>
    <property type="match status" value="2"/>
</dbReference>
<evidence type="ECO:0000259" key="1">
    <source>
        <dbReference type="Pfam" id="PF13229"/>
    </source>
</evidence>
<feature type="domain" description="Right handed beta helix" evidence="1">
    <location>
        <begin position="451"/>
        <end position="620"/>
    </location>
</feature>
<evidence type="ECO:0000313" key="3">
    <source>
        <dbReference type="Proteomes" id="UP000249061"/>
    </source>
</evidence>
<dbReference type="InterPro" id="IPR012334">
    <property type="entry name" value="Pectin_lyas_fold"/>
</dbReference>
<proteinExistence type="predicted"/>
<comment type="caution">
    <text evidence="2">The sequence shown here is derived from an EMBL/GenBank/DDBJ whole genome shotgun (WGS) entry which is preliminary data.</text>
</comment>
<evidence type="ECO:0000313" key="2">
    <source>
        <dbReference type="EMBL" id="PZR12341.1"/>
    </source>
</evidence>
<dbReference type="Gene3D" id="2.160.20.10">
    <property type="entry name" value="Single-stranded right-handed beta-helix, Pectin lyase-like"/>
    <property type="match status" value="1"/>
</dbReference>
<dbReference type="InterPro" id="IPR011050">
    <property type="entry name" value="Pectin_lyase_fold/virulence"/>
</dbReference>
<dbReference type="Gene3D" id="2.160.20.20">
    <property type="match status" value="1"/>
</dbReference>
<sequence length="795" mass="80368">MKRLVLVVSTLACVGCSPPMMTGPDSGAPGVDAGCGAGTMAAANGACVEVGARCGEGFRRDDSGFGCVPVLATCGAGQLAVPGVDCADIGWRTCPANFTRSADGWSCDPILPTVTCTGATRAALGGTSCAPIGDCNAAFPPATATYFVDATATPDATHFTTIAAALSAAPAGATVAIAPGTYRESVTVPRAVKLIGRCAAQVTLIGSPAVFVEAINGVEIEGVTLRDSLIGLRVERAAKVALRHAVLEHNERSSVQLLDPGTDVTLEDVVVRDTIADTTTASFGQGIAASFGAALTLRDVELRNNFETGLFLDRDDTRATLLRVVVTDTRPRASTGRLGWGIGAQRGASLTATEVFVARNSTSGIAIIGATSTGTLRDVLVRETRVGLDNGGGPQALGVSFSAGATGTWFGGASENAPGMLVHVADAMTSVTVEDVTVRQGAEMGGAVSGGITVEAGARATVRRVAVRNAASTGVRALDSELVAERVGIYDTAGGGLLSAASVVEATQVFISGHEDVGARVQEQGTLSLSKCVVEHGRGDLAFGLAAEDGVLIVDACAVSDASTAGVYATVAAVADLTNSTIDGVKLDADGEFGQGVVAQRGATITLRDVTITGAHSAGLQSADANSLVSSERVLVRGTLPNGAGTRGRGANANFLGSLRATSTLFLDNQQVGVFAFQSRVDLVDSFIKGVKTDPGLSYGNGIEALTDGVIVMRGGGLSECEGIAAVFAEAAGSMDAVYVFDNEIGLHAQDGSTVEELASVPATLTSRQVVVSTSTVFEANRAKLSGSTVPVPAP</sequence>
<dbReference type="InterPro" id="IPR012332">
    <property type="entry name" value="Autotransporter_pectin_lyase_C"/>
</dbReference>
<dbReference type="EMBL" id="QFQP01000012">
    <property type="protein sequence ID" value="PZR12341.1"/>
    <property type="molecule type" value="Genomic_DNA"/>
</dbReference>